<evidence type="ECO:0000313" key="11">
    <source>
        <dbReference type="Proteomes" id="UP000294702"/>
    </source>
</evidence>
<accession>A0A4R1G258</accession>
<dbReference type="AlphaFoldDB" id="A0A4R1G258"/>
<organism evidence="10 11">
    <name type="scientific">Volucribacter psittacicida</name>
    <dbReference type="NCBI Taxonomy" id="203482"/>
    <lineage>
        <taxon>Bacteria</taxon>
        <taxon>Pseudomonadati</taxon>
        <taxon>Pseudomonadota</taxon>
        <taxon>Gammaproteobacteria</taxon>
        <taxon>Pasteurellales</taxon>
        <taxon>Pasteurellaceae</taxon>
        <taxon>Volucribacter</taxon>
    </lineage>
</organism>
<evidence type="ECO:0000256" key="5">
    <source>
        <dbReference type="ARBA" id="ARBA00023002"/>
    </source>
</evidence>
<dbReference type="InterPro" id="IPR026021">
    <property type="entry name" value="YdjA-like"/>
</dbReference>
<keyword evidence="4 7" id="KW-0521">NADP</keyword>
<dbReference type="PANTHER" id="PTHR43821">
    <property type="entry name" value="NAD(P)H NITROREDUCTASE YDJA-RELATED"/>
    <property type="match status" value="1"/>
</dbReference>
<proteinExistence type="inferred from homology"/>
<comment type="similarity">
    <text evidence="1 7">Belongs to the nitroreductase family.</text>
</comment>
<evidence type="ECO:0000256" key="2">
    <source>
        <dbReference type="ARBA" id="ARBA00022630"/>
    </source>
</evidence>
<comment type="cofactor">
    <cofactor evidence="8">
        <name>FMN</name>
        <dbReference type="ChEBI" id="CHEBI:58210"/>
    </cofactor>
    <text evidence="8">Binds 1 FMN per subunit.</text>
</comment>
<dbReference type="OrthoDB" id="9804207at2"/>
<dbReference type="EC" id="1.-.-.-" evidence="7"/>
<evidence type="ECO:0000256" key="1">
    <source>
        <dbReference type="ARBA" id="ARBA00007118"/>
    </source>
</evidence>
<feature type="domain" description="Nitroreductase" evidence="9">
    <location>
        <begin position="8"/>
        <end position="162"/>
    </location>
</feature>
<dbReference type="InterPro" id="IPR052530">
    <property type="entry name" value="NAD(P)H_nitroreductase"/>
</dbReference>
<keyword evidence="3 7" id="KW-0288">FMN</keyword>
<evidence type="ECO:0000256" key="8">
    <source>
        <dbReference type="PIRSR" id="PIRSR000232-1"/>
    </source>
</evidence>
<evidence type="ECO:0000256" key="4">
    <source>
        <dbReference type="ARBA" id="ARBA00022857"/>
    </source>
</evidence>
<dbReference type="Gene3D" id="3.40.109.10">
    <property type="entry name" value="NADH Oxidase"/>
    <property type="match status" value="1"/>
</dbReference>
<dbReference type="PANTHER" id="PTHR43821:SF1">
    <property type="entry name" value="NAD(P)H NITROREDUCTASE YDJA-RELATED"/>
    <property type="match status" value="1"/>
</dbReference>
<keyword evidence="11" id="KW-1185">Reference proteome</keyword>
<keyword evidence="5 7" id="KW-0560">Oxidoreductase</keyword>
<dbReference type="SUPFAM" id="SSF55469">
    <property type="entry name" value="FMN-dependent nitroreductase-like"/>
    <property type="match status" value="1"/>
</dbReference>
<evidence type="ECO:0000313" key="10">
    <source>
        <dbReference type="EMBL" id="TCK01658.1"/>
    </source>
</evidence>
<sequence length="184" mass="20513">MDLLTLLTTRRSEKKLIAPAPNAEQLENMFQAALHVPDHGKLRPYRFVVIEKEGLAKLVNLLKQAVVELELGEERIKKAESFADKAPMIIAVVAKIDHTVKKVPGWEQMLTAGCATYALQLAANAQGFANVWVTGPWIDAEALRQAFGCQEQDKIVALMLVGTEQEKSEREIKALDVKEFISYL</sequence>
<evidence type="ECO:0000256" key="6">
    <source>
        <dbReference type="ARBA" id="ARBA00023027"/>
    </source>
</evidence>
<dbReference type="EMBL" id="SMFT01000001">
    <property type="protein sequence ID" value="TCK01658.1"/>
    <property type="molecule type" value="Genomic_DNA"/>
</dbReference>
<dbReference type="PIRSF" id="PIRSF000232">
    <property type="entry name" value="YdjA"/>
    <property type="match status" value="1"/>
</dbReference>
<dbReference type="RefSeq" id="WP_132688175.1">
    <property type="nucleotide sequence ID" value="NZ_SMFT01000001.1"/>
</dbReference>
<feature type="binding site" description="in other chain" evidence="8">
    <location>
        <begin position="10"/>
        <end position="12"/>
    </location>
    <ligand>
        <name>FMN</name>
        <dbReference type="ChEBI" id="CHEBI:58210"/>
        <note>ligand shared between dimeric partners</note>
    </ligand>
</feature>
<dbReference type="InterPro" id="IPR000415">
    <property type="entry name" value="Nitroreductase-like"/>
</dbReference>
<dbReference type="Proteomes" id="UP000294702">
    <property type="component" value="Unassembled WGS sequence"/>
</dbReference>
<protein>
    <recommendedName>
        <fullName evidence="7">Putative NAD(P)H nitroreductase</fullName>
        <ecNumber evidence="7">1.-.-.-</ecNumber>
    </recommendedName>
</protein>
<dbReference type="NCBIfam" id="NF008088">
    <property type="entry name" value="PRK10828.1"/>
    <property type="match status" value="1"/>
</dbReference>
<keyword evidence="6 7" id="KW-0520">NAD</keyword>
<keyword evidence="2 7" id="KW-0285">Flavoprotein</keyword>
<evidence type="ECO:0000256" key="3">
    <source>
        <dbReference type="ARBA" id="ARBA00022643"/>
    </source>
</evidence>
<gene>
    <name evidence="10" type="ORF">EV694_0277</name>
</gene>
<reference evidence="10 11" key="1">
    <citation type="submission" date="2019-03" db="EMBL/GenBank/DDBJ databases">
        <title>Genomic Encyclopedia of Type Strains, Phase IV (KMG-IV): sequencing the most valuable type-strain genomes for metagenomic binning, comparative biology and taxonomic classification.</title>
        <authorList>
            <person name="Goeker M."/>
        </authorList>
    </citation>
    <scope>NUCLEOTIDE SEQUENCE [LARGE SCALE GENOMIC DNA]</scope>
    <source>
        <strain evidence="10 11">DSM 15534</strain>
    </source>
</reference>
<name>A0A4R1G258_9PAST</name>
<dbReference type="CDD" id="cd02135">
    <property type="entry name" value="YdjA-like"/>
    <property type="match status" value="1"/>
</dbReference>
<comment type="caution">
    <text evidence="10">The sequence shown here is derived from an EMBL/GenBank/DDBJ whole genome shotgun (WGS) entry which is preliminary data.</text>
</comment>
<evidence type="ECO:0000259" key="9">
    <source>
        <dbReference type="Pfam" id="PF00881"/>
    </source>
</evidence>
<feature type="binding site" description="in other chain" evidence="8">
    <location>
        <begin position="132"/>
        <end position="134"/>
    </location>
    <ligand>
        <name>FMN</name>
        <dbReference type="ChEBI" id="CHEBI:58210"/>
        <note>ligand shared between dimeric partners</note>
    </ligand>
</feature>
<dbReference type="Pfam" id="PF00881">
    <property type="entry name" value="Nitroreductase"/>
    <property type="match status" value="1"/>
</dbReference>
<dbReference type="GO" id="GO:0016491">
    <property type="term" value="F:oxidoreductase activity"/>
    <property type="evidence" value="ECO:0007669"/>
    <property type="project" value="UniProtKB-UniRule"/>
</dbReference>
<evidence type="ECO:0000256" key="7">
    <source>
        <dbReference type="PIRNR" id="PIRNR000232"/>
    </source>
</evidence>
<feature type="binding site" evidence="8">
    <location>
        <position position="39"/>
    </location>
    <ligand>
        <name>FMN</name>
        <dbReference type="ChEBI" id="CHEBI:58210"/>
        <note>ligand shared between dimeric partners</note>
    </ligand>
</feature>
<dbReference type="InterPro" id="IPR029479">
    <property type="entry name" value="Nitroreductase"/>
</dbReference>